<comment type="caution">
    <text evidence="1">The sequence shown here is derived from an EMBL/GenBank/DDBJ whole genome shotgun (WGS) entry which is preliminary data.</text>
</comment>
<proteinExistence type="predicted"/>
<dbReference type="Proteomes" id="UP000559027">
    <property type="component" value="Unassembled WGS sequence"/>
</dbReference>
<dbReference type="PANTHER" id="PTHR38846">
    <property type="entry name" value="C3H1-TYPE DOMAIN-CONTAINING PROTEIN"/>
    <property type="match status" value="1"/>
</dbReference>
<evidence type="ECO:0000313" key="2">
    <source>
        <dbReference type="Proteomes" id="UP000559027"/>
    </source>
</evidence>
<sequence>MGPLEAFFNQYSWFTYDPSESASHQFHRLQRKAGWERDDPEQKEAWEDYLEALVQQFNTSYGDDENDLTAWHVLLARIGTTDLPATVRDCKSIIEGKFINLVDLVDARDDPSRSIPHFISEVELSKYTLSEHKVFPREHVAAGSLLKYLLRHIISPNANRGVFTVSRSNKKNRRVRH</sequence>
<reference evidence="1 2" key="1">
    <citation type="journal article" date="2020" name="ISME J.">
        <title>Uncovering the hidden diversity of litter-decomposition mechanisms in mushroom-forming fungi.</title>
        <authorList>
            <person name="Floudas D."/>
            <person name="Bentzer J."/>
            <person name="Ahren D."/>
            <person name="Johansson T."/>
            <person name="Persson P."/>
            <person name="Tunlid A."/>
        </authorList>
    </citation>
    <scope>NUCLEOTIDE SEQUENCE [LARGE SCALE GENOMIC DNA]</scope>
    <source>
        <strain evidence="1 2">CBS 146.42</strain>
    </source>
</reference>
<dbReference type="OrthoDB" id="6105938at2759"/>
<keyword evidence="2" id="KW-1185">Reference proteome</keyword>
<organism evidence="1 2">
    <name type="scientific">Leucocoprinus leucothites</name>
    <dbReference type="NCBI Taxonomy" id="201217"/>
    <lineage>
        <taxon>Eukaryota</taxon>
        <taxon>Fungi</taxon>
        <taxon>Dikarya</taxon>
        <taxon>Basidiomycota</taxon>
        <taxon>Agaricomycotina</taxon>
        <taxon>Agaricomycetes</taxon>
        <taxon>Agaricomycetidae</taxon>
        <taxon>Agaricales</taxon>
        <taxon>Agaricineae</taxon>
        <taxon>Agaricaceae</taxon>
        <taxon>Leucocoprinus</taxon>
    </lineage>
</organism>
<evidence type="ECO:0000313" key="1">
    <source>
        <dbReference type="EMBL" id="KAF5354968.1"/>
    </source>
</evidence>
<gene>
    <name evidence="1" type="ORF">D9756_005614</name>
</gene>
<accession>A0A8H5D945</accession>
<name>A0A8H5D945_9AGAR</name>
<protein>
    <submittedName>
        <fullName evidence="1">Uncharacterized protein</fullName>
    </submittedName>
</protein>
<dbReference type="AlphaFoldDB" id="A0A8H5D945"/>
<dbReference type="PANTHER" id="PTHR38846:SF1">
    <property type="entry name" value="C3H1-TYPE DOMAIN-CONTAINING PROTEIN"/>
    <property type="match status" value="1"/>
</dbReference>
<dbReference type="EMBL" id="JAACJO010000008">
    <property type="protein sequence ID" value="KAF5354968.1"/>
    <property type="molecule type" value="Genomic_DNA"/>
</dbReference>